<organism evidence="4 5">
    <name type="scientific">Pleurostoma richardsiae</name>
    <dbReference type="NCBI Taxonomy" id="41990"/>
    <lineage>
        <taxon>Eukaryota</taxon>
        <taxon>Fungi</taxon>
        <taxon>Dikarya</taxon>
        <taxon>Ascomycota</taxon>
        <taxon>Pezizomycotina</taxon>
        <taxon>Sordariomycetes</taxon>
        <taxon>Sordariomycetidae</taxon>
        <taxon>Calosphaeriales</taxon>
        <taxon>Pleurostomataceae</taxon>
        <taxon>Pleurostoma</taxon>
    </lineage>
</organism>
<evidence type="ECO:0000256" key="2">
    <source>
        <dbReference type="SAM" id="Phobius"/>
    </source>
</evidence>
<dbReference type="GO" id="GO:0016787">
    <property type="term" value="F:hydrolase activity"/>
    <property type="evidence" value="ECO:0007669"/>
    <property type="project" value="UniProtKB-KW"/>
</dbReference>
<feature type="domain" description="Serine aminopeptidase S33" evidence="3">
    <location>
        <begin position="97"/>
        <end position="253"/>
    </location>
</feature>
<dbReference type="InterPro" id="IPR022742">
    <property type="entry name" value="Hydrolase_4"/>
</dbReference>
<name>A0AA38RVZ7_9PEZI</name>
<keyword evidence="2" id="KW-0472">Membrane</keyword>
<dbReference type="EMBL" id="JANBVO010000001">
    <property type="protein sequence ID" value="KAJ9157753.1"/>
    <property type="molecule type" value="Genomic_DNA"/>
</dbReference>
<dbReference type="Gene3D" id="3.40.50.1820">
    <property type="entry name" value="alpha/beta hydrolase"/>
    <property type="match status" value="1"/>
</dbReference>
<sequence length="409" mass="43794">MDLLSRLWTSQPDGSRTTLVVSTTVVTTLSLLALFRYALQPSKPQTYPNPLVTTIPKLSKEELDSLLYKPDAFPGARDVQTPYGSIRVYEFGPPAGRKVLFIHGISTSCQSLTYLAHDLARRGCRVMLFDLFGRGFSDGVGDLPHDARLYASQALLAMASSPVAWTGAGALHLVGYSLGGGVAVHLAGALPGLVAGLVLLAPAGLIRPANFGAVTRFLFTGGWVPEGILARMTKSRLQRPIAASAKQRRTDETDEAEQQQQQQPAHQRHHPGAPVSEAVALAASEAADPPPGSAAAPLERRVLGHVGWMAAHHEGFIPSFTSSLRYAPLMGQEAAYAALAGRPAGSTCVVLGRGDEIVHPVDYAADALPLLGGRERVKWEVVEGGHDFPMTNPGETLRVIYEFWGWEAE</sequence>
<dbReference type="GO" id="GO:0016020">
    <property type="term" value="C:membrane"/>
    <property type="evidence" value="ECO:0007669"/>
    <property type="project" value="TreeGrafter"/>
</dbReference>
<dbReference type="InterPro" id="IPR029058">
    <property type="entry name" value="AB_hydrolase_fold"/>
</dbReference>
<dbReference type="InterPro" id="IPR000073">
    <property type="entry name" value="AB_hydrolase_1"/>
</dbReference>
<keyword evidence="4" id="KW-0378">Hydrolase</keyword>
<feature type="transmembrane region" description="Helical" evidence="2">
    <location>
        <begin position="20"/>
        <end position="39"/>
    </location>
</feature>
<protein>
    <submittedName>
        <fullName evidence="4">Alpha beta hydrolase family</fullName>
    </submittedName>
</protein>
<dbReference type="SUPFAM" id="SSF53474">
    <property type="entry name" value="alpha/beta-Hydrolases"/>
    <property type="match status" value="1"/>
</dbReference>
<evidence type="ECO:0000256" key="1">
    <source>
        <dbReference type="SAM" id="MobiDB-lite"/>
    </source>
</evidence>
<feature type="transmembrane region" description="Helical" evidence="2">
    <location>
        <begin position="154"/>
        <end position="176"/>
    </location>
</feature>
<reference evidence="4" key="1">
    <citation type="submission" date="2022-07" db="EMBL/GenBank/DDBJ databases">
        <title>Fungi with potential for degradation of polypropylene.</title>
        <authorList>
            <person name="Gostincar C."/>
        </authorList>
    </citation>
    <scope>NUCLEOTIDE SEQUENCE</scope>
    <source>
        <strain evidence="4">EXF-13308</strain>
    </source>
</reference>
<dbReference type="AlphaFoldDB" id="A0AA38RVZ7"/>
<evidence type="ECO:0000313" key="4">
    <source>
        <dbReference type="EMBL" id="KAJ9157753.1"/>
    </source>
</evidence>
<keyword evidence="5" id="KW-1185">Reference proteome</keyword>
<dbReference type="Pfam" id="PF12146">
    <property type="entry name" value="Hydrolase_4"/>
    <property type="match status" value="1"/>
</dbReference>
<dbReference type="PANTHER" id="PTHR43798:SF33">
    <property type="entry name" value="HYDROLASE, PUTATIVE (AFU_ORTHOLOGUE AFUA_2G14860)-RELATED"/>
    <property type="match status" value="1"/>
</dbReference>
<dbReference type="Proteomes" id="UP001174694">
    <property type="component" value="Unassembled WGS sequence"/>
</dbReference>
<evidence type="ECO:0000313" key="5">
    <source>
        <dbReference type="Proteomes" id="UP001174694"/>
    </source>
</evidence>
<keyword evidence="2" id="KW-1133">Transmembrane helix</keyword>
<evidence type="ECO:0000259" key="3">
    <source>
        <dbReference type="Pfam" id="PF12146"/>
    </source>
</evidence>
<comment type="caution">
    <text evidence="4">The sequence shown here is derived from an EMBL/GenBank/DDBJ whole genome shotgun (WGS) entry which is preliminary data.</text>
</comment>
<proteinExistence type="predicted"/>
<dbReference type="InterPro" id="IPR050266">
    <property type="entry name" value="AB_hydrolase_sf"/>
</dbReference>
<gene>
    <name evidence="4" type="ORF">NKR23_g544</name>
</gene>
<dbReference type="PRINTS" id="PR00111">
    <property type="entry name" value="ABHYDROLASE"/>
</dbReference>
<dbReference type="PANTHER" id="PTHR43798">
    <property type="entry name" value="MONOACYLGLYCEROL LIPASE"/>
    <property type="match status" value="1"/>
</dbReference>
<keyword evidence="2" id="KW-0812">Transmembrane</keyword>
<accession>A0AA38RVZ7</accession>
<feature type="region of interest" description="Disordered" evidence="1">
    <location>
        <begin position="239"/>
        <end position="273"/>
    </location>
</feature>
<feature type="transmembrane region" description="Helical" evidence="2">
    <location>
        <begin position="182"/>
        <end position="206"/>
    </location>
</feature>